<keyword evidence="8 10" id="KW-0472">Membrane</keyword>
<evidence type="ECO:0000256" key="4">
    <source>
        <dbReference type="ARBA" id="ARBA00022692"/>
    </source>
</evidence>
<reference evidence="13" key="1">
    <citation type="submission" date="2017-06" db="EMBL/GenBank/DDBJ databases">
        <authorList>
            <person name="Varghese N."/>
            <person name="Submissions S."/>
        </authorList>
    </citation>
    <scope>NUCLEOTIDE SEQUENCE [LARGE SCALE GENOMIC DNA]</scope>
    <source>
        <strain evidence="13">DSM 11116</strain>
    </source>
</reference>
<dbReference type="Proteomes" id="UP000198131">
    <property type="component" value="Unassembled WGS sequence"/>
</dbReference>
<feature type="transmembrane region" description="Helical" evidence="10">
    <location>
        <begin position="161"/>
        <end position="181"/>
    </location>
</feature>
<dbReference type="GO" id="GO:0098719">
    <property type="term" value="P:sodium ion import across plasma membrane"/>
    <property type="evidence" value="ECO:0007669"/>
    <property type="project" value="TreeGrafter"/>
</dbReference>
<evidence type="ECO:0000256" key="6">
    <source>
        <dbReference type="ARBA" id="ARBA00023053"/>
    </source>
</evidence>
<dbReference type="NCBIfam" id="TIGR00831">
    <property type="entry name" value="a_cpa1"/>
    <property type="match status" value="1"/>
</dbReference>
<dbReference type="AlphaFoldDB" id="A0A212UGI1"/>
<dbReference type="PANTHER" id="PTHR10110">
    <property type="entry name" value="SODIUM/HYDROGEN EXCHANGER"/>
    <property type="match status" value="1"/>
</dbReference>
<evidence type="ECO:0000256" key="2">
    <source>
        <dbReference type="ARBA" id="ARBA00022448"/>
    </source>
</evidence>
<dbReference type="Gene3D" id="6.10.140.1330">
    <property type="match status" value="1"/>
</dbReference>
<keyword evidence="10" id="KW-0050">Antiport</keyword>
<evidence type="ECO:0000256" key="9">
    <source>
        <dbReference type="ARBA" id="ARBA00023201"/>
    </source>
</evidence>
<evidence type="ECO:0000259" key="11">
    <source>
        <dbReference type="Pfam" id="PF00999"/>
    </source>
</evidence>
<feature type="transmembrane region" description="Helical" evidence="10">
    <location>
        <begin position="273"/>
        <end position="296"/>
    </location>
</feature>
<feature type="transmembrane region" description="Helical" evidence="10">
    <location>
        <begin position="6"/>
        <end position="27"/>
    </location>
</feature>
<keyword evidence="3 10" id="KW-1003">Cell membrane</keyword>
<dbReference type="GO" id="GO:0005886">
    <property type="term" value="C:plasma membrane"/>
    <property type="evidence" value="ECO:0007669"/>
    <property type="project" value="UniProtKB-SubCell"/>
</dbReference>
<evidence type="ECO:0000256" key="8">
    <source>
        <dbReference type="ARBA" id="ARBA00023136"/>
    </source>
</evidence>
<feature type="transmembrane region" description="Helical" evidence="10">
    <location>
        <begin position="388"/>
        <end position="413"/>
    </location>
</feature>
<dbReference type="GO" id="GO:0015386">
    <property type="term" value="F:potassium:proton antiporter activity"/>
    <property type="evidence" value="ECO:0007669"/>
    <property type="project" value="TreeGrafter"/>
</dbReference>
<proteinExistence type="inferred from homology"/>
<evidence type="ECO:0000256" key="7">
    <source>
        <dbReference type="ARBA" id="ARBA00023065"/>
    </source>
</evidence>
<keyword evidence="4 10" id="KW-0812">Transmembrane</keyword>
<dbReference type="OrthoDB" id="9809206at2"/>
<dbReference type="InterPro" id="IPR004705">
    <property type="entry name" value="Cation/H_exchanger_CPA1_bac"/>
</dbReference>
<sequence length="540" mass="60217">MIDNALHENILLVLGLLFAMLLLVMLGQKLRISYPIFLVLAGLALSFVPGLPLIVIDPDLIFLIFLPPLLYQAAWETSWQDFWRWKRPITLLAFGLVFFTSTIVAYVSRAMIPGFTLPLGFLLGGIISPPDAVAATSVLKGVKVPRRVTSILEGESLINDASSLIVFRFALAAVVSGTFVLHDAATTFVLVSTLGLAIGLVVAYGFYLIHRYLPTTPSINTLLTFIAPYVMYLLAEEFHYSGVLAVVSGGLLLSHKSHRVFDADTRLQANSVWASVGFALNGLVFILIGLELPIAVQGLGDYSLKEAITYGLIISVIIILIRLVWMFPAAFVPRWLFRSIRTHETSPGWKGPVIIGWAGMRGVVSLASALSVPLLLSNGQEFPQRNLILFITFVVILVTLVFQGLTLPAIIRLTGIADQEERMPTDAQEAGIRLRLRRVALAHMDLHYSPDMQKNELIKALQQRMLAEAQRTGNLLEALDYDETKRQALQRYHQVLLDVLRVQREELFVLRHEDVFEEEMLRHQEAQLDLDEAKISHMPH</sequence>
<evidence type="ECO:0000256" key="10">
    <source>
        <dbReference type="RuleBase" id="RU366002"/>
    </source>
</evidence>
<comment type="subcellular location">
    <subcellularLocation>
        <location evidence="1 10">Cell membrane</location>
        <topology evidence="1 10">Multi-pass membrane protein</topology>
    </subcellularLocation>
</comment>
<keyword evidence="6 10" id="KW-0915">Sodium</keyword>
<gene>
    <name evidence="12" type="ORF">SAMN06265337_3833</name>
</gene>
<dbReference type="PANTHER" id="PTHR10110:SF86">
    <property type="entry name" value="SODIUM_HYDROGEN EXCHANGER 7"/>
    <property type="match status" value="1"/>
</dbReference>
<accession>A0A212UGI1</accession>
<evidence type="ECO:0000256" key="3">
    <source>
        <dbReference type="ARBA" id="ARBA00022475"/>
    </source>
</evidence>
<dbReference type="RefSeq" id="WP_088845237.1">
    <property type="nucleotide sequence ID" value="NZ_FYEW01000003.1"/>
</dbReference>
<dbReference type="GO" id="GO:0015385">
    <property type="term" value="F:sodium:proton antiporter activity"/>
    <property type="evidence" value="ECO:0007669"/>
    <property type="project" value="InterPro"/>
</dbReference>
<keyword evidence="5 10" id="KW-1133">Transmembrane helix</keyword>
<feature type="transmembrane region" description="Helical" evidence="10">
    <location>
        <begin position="91"/>
        <end position="112"/>
    </location>
</feature>
<feature type="transmembrane region" description="Helical" evidence="10">
    <location>
        <begin position="308"/>
        <end position="332"/>
    </location>
</feature>
<dbReference type="EMBL" id="FYEW01000003">
    <property type="protein sequence ID" value="SNC77251.1"/>
    <property type="molecule type" value="Genomic_DNA"/>
</dbReference>
<evidence type="ECO:0000256" key="1">
    <source>
        <dbReference type="ARBA" id="ARBA00004651"/>
    </source>
</evidence>
<feature type="transmembrane region" description="Helical" evidence="10">
    <location>
        <begin position="188"/>
        <end position="209"/>
    </location>
</feature>
<evidence type="ECO:0000256" key="5">
    <source>
        <dbReference type="ARBA" id="ARBA00022989"/>
    </source>
</evidence>
<keyword evidence="13" id="KW-1185">Reference proteome</keyword>
<feature type="transmembrane region" description="Helical" evidence="10">
    <location>
        <begin position="60"/>
        <end position="79"/>
    </location>
</feature>
<dbReference type="InterPro" id="IPR018422">
    <property type="entry name" value="Cation/H_exchanger_CPA1"/>
</dbReference>
<comment type="function">
    <text evidence="10">Na(+)/H(+) antiporter that extrudes sodium in exchange for external protons.</text>
</comment>
<feature type="transmembrane region" description="Helical" evidence="10">
    <location>
        <begin position="353"/>
        <end position="376"/>
    </location>
</feature>
<evidence type="ECO:0000313" key="13">
    <source>
        <dbReference type="Proteomes" id="UP000198131"/>
    </source>
</evidence>
<dbReference type="Pfam" id="PF00999">
    <property type="entry name" value="Na_H_Exchanger"/>
    <property type="match status" value="1"/>
</dbReference>
<keyword evidence="7 10" id="KW-0406">Ion transport</keyword>
<keyword evidence="2 10" id="KW-0813">Transport</keyword>
<comment type="similarity">
    <text evidence="10">Belongs to the monovalent cation:proton antiporter 1 (CPA1) transporter (TC 2.A.36) family.</text>
</comment>
<organism evidence="12 13">
    <name type="scientific">Hymenobacter gelipurpurascens</name>
    <dbReference type="NCBI Taxonomy" id="89968"/>
    <lineage>
        <taxon>Bacteria</taxon>
        <taxon>Pseudomonadati</taxon>
        <taxon>Bacteroidota</taxon>
        <taxon>Cytophagia</taxon>
        <taxon>Cytophagales</taxon>
        <taxon>Hymenobacteraceae</taxon>
        <taxon>Hymenobacter</taxon>
    </lineage>
</organism>
<dbReference type="GO" id="GO:0051453">
    <property type="term" value="P:regulation of intracellular pH"/>
    <property type="evidence" value="ECO:0007669"/>
    <property type="project" value="TreeGrafter"/>
</dbReference>
<keyword evidence="9 10" id="KW-0739">Sodium transport</keyword>
<feature type="transmembrane region" description="Helical" evidence="10">
    <location>
        <begin position="34"/>
        <end position="54"/>
    </location>
</feature>
<feature type="domain" description="Cation/H+ exchanger transmembrane" evidence="11">
    <location>
        <begin position="19"/>
        <end position="411"/>
    </location>
</feature>
<dbReference type="InterPro" id="IPR006153">
    <property type="entry name" value="Cation/H_exchanger_TM"/>
</dbReference>
<evidence type="ECO:0000313" key="12">
    <source>
        <dbReference type="EMBL" id="SNC77251.1"/>
    </source>
</evidence>
<feature type="transmembrane region" description="Helical" evidence="10">
    <location>
        <begin position="229"/>
        <end position="253"/>
    </location>
</feature>
<protein>
    <submittedName>
        <fullName evidence="12">Sodium/proton antiporter, CPA1 family</fullName>
    </submittedName>
</protein>
<name>A0A212UGI1_9BACT</name>